<protein>
    <recommendedName>
        <fullName evidence="8">Peptidase S54 rhomboid domain-containing protein</fullName>
    </recommendedName>
</protein>
<dbReference type="EMBL" id="MCGN01000010">
    <property type="protein sequence ID" value="ORY92361.1"/>
    <property type="molecule type" value="Genomic_DNA"/>
</dbReference>
<proteinExistence type="inferred from homology"/>
<name>A0A1X2H3J3_SYNRA</name>
<comment type="subcellular location">
    <subcellularLocation>
        <location evidence="1">Membrane</location>
        <topology evidence="1">Multi-pass membrane protein</topology>
    </subcellularLocation>
</comment>
<evidence type="ECO:0000313" key="9">
    <source>
        <dbReference type="EMBL" id="ORY92361.1"/>
    </source>
</evidence>
<keyword evidence="4" id="KW-0378">Hydrolase</keyword>
<feature type="transmembrane region" description="Helical" evidence="7">
    <location>
        <begin position="232"/>
        <end position="252"/>
    </location>
</feature>
<dbReference type="SUPFAM" id="SSF144091">
    <property type="entry name" value="Rhomboid-like"/>
    <property type="match status" value="1"/>
</dbReference>
<keyword evidence="5 7" id="KW-1133">Transmembrane helix</keyword>
<feature type="domain" description="Peptidase S54 rhomboid" evidence="8">
    <location>
        <begin position="131"/>
        <end position="285"/>
    </location>
</feature>
<gene>
    <name evidence="9" type="ORF">BCR43DRAFT_518334</name>
</gene>
<dbReference type="InParanoid" id="A0A1X2H3J3"/>
<evidence type="ECO:0000313" key="10">
    <source>
        <dbReference type="Proteomes" id="UP000242180"/>
    </source>
</evidence>
<keyword evidence="3 7" id="KW-0812">Transmembrane</keyword>
<evidence type="ECO:0000256" key="3">
    <source>
        <dbReference type="ARBA" id="ARBA00022692"/>
    </source>
</evidence>
<feature type="transmembrane region" description="Helical" evidence="7">
    <location>
        <begin position="173"/>
        <end position="194"/>
    </location>
</feature>
<evidence type="ECO:0000256" key="5">
    <source>
        <dbReference type="ARBA" id="ARBA00022989"/>
    </source>
</evidence>
<evidence type="ECO:0000256" key="7">
    <source>
        <dbReference type="SAM" id="Phobius"/>
    </source>
</evidence>
<dbReference type="OMA" id="VFLAWQY"/>
<organism evidence="9 10">
    <name type="scientific">Syncephalastrum racemosum</name>
    <name type="common">Filamentous fungus</name>
    <dbReference type="NCBI Taxonomy" id="13706"/>
    <lineage>
        <taxon>Eukaryota</taxon>
        <taxon>Fungi</taxon>
        <taxon>Fungi incertae sedis</taxon>
        <taxon>Mucoromycota</taxon>
        <taxon>Mucoromycotina</taxon>
        <taxon>Mucoromycetes</taxon>
        <taxon>Mucorales</taxon>
        <taxon>Syncephalastraceae</taxon>
        <taxon>Syncephalastrum</taxon>
    </lineage>
</organism>
<dbReference type="GO" id="GO:0016020">
    <property type="term" value="C:membrane"/>
    <property type="evidence" value="ECO:0007669"/>
    <property type="project" value="UniProtKB-SubCell"/>
</dbReference>
<evidence type="ECO:0000256" key="1">
    <source>
        <dbReference type="ARBA" id="ARBA00004141"/>
    </source>
</evidence>
<dbReference type="Proteomes" id="UP000242180">
    <property type="component" value="Unassembled WGS sequence"/>
</dbReference>
<keyword evidence="6 7" id="KW-0472">Membrane</keyword>
<dbReference type="InterPro" id="IPR035952">
    <property type="entry name" value="Rhomboid-like_sf"/>
</dbReference>
<dbReference type="InterPro" id="IPR022764">
    <property type="entry name" value="Peptidase_S54_rhomboid_dom"/>
</dbReference>
<dbReference type="STRING" id="13706.A0A1X2H3J3"/>
<dbReference type="OrthoDB" id="418595at2759"/>
<dbReference type="InterPro" id="IPR050925">
    <property type="entry name" value="Rhomboid_protease_S54"/>
</dbReference>
<reference evidence="9 10" key="1">
    <citation type="submission" date="2016-07" db="EMBL/GenBank/DDBJ databases">
        <title>Pervasive Adenine N6-methylation of Active Genes in Fungi.</title>
        <authorList>
            <consortium name="DOE Joint Genome Institute"/>
            <person name="Mondo S.J."/>
            <person name="Dannebaum R.O."/>
            <person name="Kuo R.C."/>
            <person name="Labutti K."/>
            <person name="Haridas S."/>
            <person name="Kuo A."/>
            <person name="Salamov A."/>
            <person name="Ahrendt S.R."/>
            <person name="Lipzen A."/>
            <person name="Sullivan W."/>
            <person name="Andreopoulos W.B."/>
            <person name="Clum A."/>
            <person name="Lindquist E."/>
            <person name="Daum C."/>
            <person name="Ramamoorthy G.K."/>
            <person name="Gryganskyi A."/>
            <person name="Culley D."/>
            <person name="Magnuson J.K."/>
            <person name="James T.Y."/>
            <person name="O'Malley M.A."/>
            <person name="Stajich J.E."/>
            <person name="Spatafora J.W."/>
            <person name="Visel A."/>
            <person name="Grigoriev I.V."/>
        </authorList>
    </citation>
    <scope>NUCLEOTIDE SEQUENCE [LARGE SCALE GENOMIC DNA]</scope>
    <source>
        <strain evidence="9 10">NRRL 2496</strain>
    </source>
</reference>
<comment type="caution">
    <text evidence="9">The sequence shown here is derived from an EMBL/GenBank/DDBJ whole genome shotgun (WGS) entry which is preliminary data.</text>
</comment>
<comment type="similarity">
    <text evidence="2">Belongs to the peptidase S54 family.</text>
</comment>
<evidence type="ECO:0000259" key="8">
    <source>
        <dbReference type="Pfam" id="PF01694"/>
    </source>
</evidence>
<sequence length="296" mass="33053">MAAFKNASPQSTYFFTQRALTTTTRQQLQQKQPWKGLRWLQQRAYIRPHYYQEKDSLSQALKRQQNPFRQIGQRINNVDPNRVLWTVIGTNITVYLSWQYAIKNYTQFHDAGWLQFMADNFMVSVETIKSGRIWNLLTAAVSHKDTLHLGINMLVLHSIGQGVIEAVGASRFLLLYGAAGITASVATLCYQAFIRPAIAGNIREPRSASLGASGALMGITTFYAFAFPSARFLVFFVVPLPALAVVGGFAAYDLYKAATLRTGIVDSAAHIGGAAYGAAYWFLRVKPLLKAGRWRF</sequence>
<dbReference type="GO" id="GO:0004252">
    <property type="term" value="F:serine-type endopeptidase activity"/>
    <property type="evidence" value="ECO:0007669"/>
    <property type="project" value="InterPro"/>
</dbReference>
<dbReference type="Gene3D" id="1.20.1540.10">
    <property type="entry name" value="Rhomboid-like"/>
    <property type="match status" value="1"/>
</dbReference>
<dbReference type="PANTHER" id="PTHR43731">
    <property type="entry name" value="RHOMBOID PROTEASE"/>
    <property type="match status" value="1"/>
</dbReference>
<dbReference type="PANTHER" id="PTHR43731:SF14">
    <property type="entry name" value="PRESENILIN-ASSOCIATED RHOMBOID-LIKE PROTEIN, MITOCHONDRIAL"/>
    <property type="match status" value="1"/>
</dbReference>
<evidence type="ECO:0000256" key="6">
    <source>
        <dbReference type="ARBA" id="ARBA00023136"/>
    </source>
</evidence>
<accession>A0A1X2H3J3</accession>
<feature type="transmembrane region" description="Helical" evidence="7">
    <location>
        <begin position="206"/>
        <end position="226"/>
    </location>
</feature>
<evidence type="ECO:0000256" key="2">
    <source>
        <dbReference type="ARBA" id="ARBA00009045"/>
    </source>
</evidence>
<dbReference type="AlphaFoldDB" id="A0A1X2H3J3"/>
<evidence type="ECO:0000256" key="4">
    <source>
        <dbReference type="ARBA" id="ARBA00022801"/>
    </source>
</evidence>
<dbReference type="Pfam" id="PF01694">
    <property type="entry name" value="Rhomboid"/>
    <property type="match status" value="1"/>
</dbReference>
<keyword evidence="10" id="KW-1185">Reference proteome</keyword>